<dbReference type="CDD" id="cd00161">
    <property type="entry name" value="beta-trefoil_Ricin-like"/>
    <property type="match status" value="1"/>
</dbReference>
<organism evidence="2 3">
    <name type="scientific">Candidatus Ruthenibacterium merdavium</name>
    <dbReference type="NCBI Taxonomy" id="2838752"/>
    <lineage>
        <taxon>Bacteria</taxon>
        <taxon>Bacillati</taxon>
        <taxon>Bacillota</taxon>
        <taxon>Clostridia</taxon>
        <taxon>Eubacteriales</taxon>
        <taxon>Oscillospiraceae</taxon>
        <taxon>Ruthenibacterium</taxon>
    </lineage>
</organism>
<reference evidence="2" key="1">
    <citation type="journal article" date="2021" name="PeerJ">
        <title>Extensive microbial diversity within the chicken gut microbiome revealed by metagenomics and culture.</title>
        <authorList>
            <person name="Gilroy R."/>
            <person name="Ravi A."/>
            <person name="Getino M."/>
            <person name="Pursley I."/>
            <person name="Horton D.L."/>
            <person name="Alikhan N.F."/>
            <person name="Baker D."/>
            <person name="Gharbi K."/>
            <person name="Hall N."/>
            <person name="Watson M."/>
            <person name="Adriaenssens E.M."/>
            <person name="Foster-Nyarko E."/>
            <person name="Jarju S."/>
            <person name="Secka A."/>
            <person name="Antonio M."/>
            <person name="Oren A."/>
            <person name="Chaudhuri R.R."/>
            <person name="La Ragione R."/>
            <person name="Hildebrand F."/>
            <person name="Pallen M.J."/>
        </authorList>
    </citation>
    <scope>NUCLEOTIDE SEQUENCE</scope>
    <source>
        <strain evidence="2">5933</strain>
    </source>
</reference>
<name>A0A9D2TJD4_9FIRM</name>
<dbReference type="AlphaFoldDB" id="A0A9D2TJD4"/>
<protein>
    <recommendedName>
        <fullName evidence="4">Ricin B lectin domain-containing protein</fullName>
    </recommendedName>
</protein>
<comment type="caution">
    <text evidence="2">The sequence shown here is derived from an EMBL/GenBank/DDBJ whole genome shotgun (WGS) entry which is preliminary data.</text>
</comment>
<dbReference type="Gene3D" id="2.80.10.50">
    <property type="match status" value="1"/>
</dbReference>
<feature type="signal peptide" evidence="1">
    <location>
        <begin position="1"/>
        <end position="27"/>
    </location>
</feature>
<evidence type="ECO:0008006" key="4">
    <source>
        <dbReference type="Google" id="ProtNLM"/>
    </source>
</evidence>
<dbReference type="SUPFAM" id="SSF50370">
    <property type="entry name" value="Ricin B-like lectins"/>
    <property type="match status" value="1"/>
</dbReference>
<accession>A0A9D2TJD4</accession>
<feature type="chain" id="PRO_5039502200" description="Ricin B lectin domain-containing protein" evidence="1">
    <location>
        <begin position="28"/>
        <end position="176"/>
    </location>
</feature>
<gene>
    <name evidence="2" type="ORF">H9698_00415</name>
</gene>
<evidence type="ECO:0000256" key="1">
    <source>
        <dbReference type="SAM" id="SignalP"/>
    </source>
</evidence>
<dbReference type="Proteomes" id="UP000823918">
    <property type="component" value="Unassembled WGS sequence"/>
</dbReference>
<evidence type="ECO:0000313" key="3">
    <source>
        <dbReference type="Proteomes" id="UP000823918"/>
    </source>
</evidence>
<proteinExistence type="predicted"/>
<dbReference type="InterPro" id="IPR035992">
    <property type="entry name" value="Ricin_B-like_lectins"/>
</dbReference>
<dbReference type="EMBL" id="DWWA01000004">
    <property type="protein sequence ID" value="HJC71246.1"/>
    <property type="molecule type" value="Genomic_DNA"/>
</dbReference>
<evidence type="ECO:0000313" key="2">
    <source>
        <dbReference type="EMBL" id="HJC71246.1"/>
    </source>
</evidence>
<sequence>MKYFSKKILTACLLLALAFSMAVPTFAATPPYNQRVWIYNVQNAAPNLNAQCSTSPSDHTNVTMWQITTSNTQRWDLQPIDASKNLFYIRNYANTAYGLNIYRAQGTNCDLYPISANDYNDCAIKCVDEGNDRFGIVLPAYLLCLTPSGFSNGSNVTWQASNGQTNQLWTIRVNRS</sequence>
<reference evidence="2" key="2">
    <citation type="submission" date="2021-04" db="EMBL/GenBank/DDBJ databases">
        <authorList>
            <person name="Gilroy R."/>
        </authorList>
    </citation>
    <scope>NUCLEOTIDE SEQUENCE</scope>
    <source>
        <strain evidence="2">5933</strain>
    </source>
</reference>
<keyword evidence="1" id="KW-0732">Signal</keyword>